<name>A0ABP8KKP9_9BACT</name>
<evidence type="ECO:0000256" key="3">
    <source>
        <dbReference type="ARBA" id="ARBA00023004"/>
    </source>
</evidence>
<evidence type="ECO:0000256" key="2">
    <source>
        <dbReference type="ARBA" id="ARBA00022801"/>
    </source>
</evidence>
<evidence type="ECO:0000313" key="6">
    <source>
        <dbReference type="EMBL" id="GAA4408390.1"/>
    </source>
</evidence>
<evidence type="ECO:0000256" key="1">
    <source>
        <dbReference type="ARBA" id="ARBA00022723"/>
    </source>
</evidence>
<dbReference type="InterPro" id="IPR050884">
    <property type="entry name" value="CNP_phosphodiesterase-III"/>
</dbReference>
<feature type="domain" description="Calcineurin-like phosphoesterase" evidence="5">
    <location>
        <begin position="1"/>
        <end position="188"/>
    </location>
</feature>
<dbReference type="RefSeq" id="WP_345268550.1">
    <property type="nucleotide sequence ID" value="NZ_BAABHB010000005.1"/>
</dbReference>
<dbReference type="PANTHER" id="PTHR42988">
    <property type="entry name" value="PHOSPHOHYDROLASE"/>
    <property type="match status" value="1"/>
</dbReference>
<gene>
    <name evidence="6" type="ORF">GCM10023187_30170</name>
</gene>
<keyword evidence="1" id="KW-0479">Metal-binding</keyword>
<dbReference type="Pfam" id="PF00149">
    <property type="entry name" value="Metallophos"/>
    <property type="match status" value="1"/>
</dbReference>
<dbReference type="Gene3D" id="3.60.21.10">
    <property type="match status" value="1"/>
</dbReference>
<keyword evidence="3" id="KW-0408">Iron</keyword>
<evidence type="ECO:0000259" key="5">
    <source>
        <dbReference type="Pfam" id="PF00149"/>
    </source>
</evidence>
<keyword evidence="7" id="KW-1185">Reference proteome</keyword>
<evidence type="ECO:0000256" key="4">
    <source>
        <dbReference type="ARBA" id="ARBA00025742"/>
    </source>
</evidence>
<keyword evidence="2" id="KW-0378">Hydrolase</keyword>
<organism evidence="6 7">
    <name type="scientific">Nibrella viscosa</name>
    <dbReference type="NCBI Taxonomy" id="1084524"/>
    <lineage>
        <taxon>Bacteria</taxon>
        <taxon>Pseudomonadati</taxon>
        <taxon>Bacteroidota</taxon>
        <taxon>Cytophagia</taxon>
        <taxon>Cytophagales</taxon>
        <taxon>Spirosomataceae</taxon>
        <taxon>Nibrella</taxon>
    </lineage>
</organism>
<sequence length="268" mass="30425">MRIAFLTDLHIGAEGEKPQGVDVRQNFLNALAFLPEIKPDCIVLGGDLCYQTGERAVYQWIKTQLDPLPYPVYAIAGNHDDPVMMAEELELAHDVWGDELYFAFPLNGYPVVFLDTAKGYCSPGQMTWLQEHLHAIGRNILLFMHHPPVLAGVGHMDAHYAFQQRDEIKSIFNSLSGRITVACGHYHVEKTILQDNLSVLITPSLFFQMKHDPEKMVIDHYRIAIREINLSPDGVTSTVHYLMGERVKGVKERKTAKPLFRSFTHRAE</sequence>
<dbReference type="SUPFAM" id="SSF56300">
    <property type="entry name" value="Metallo-dependent phosphatases"/>
    <property type="match status" value="1"/>
</dbReference>
<dbReference type="Proteomes" id="UP001500936">
    <property type="component" value="Unassembled WGS sequence"/>
</dbReference>
<dbReference type="InterPro" id="IPR004843">
    <property type="entry name" value="Calcineurin-like_PHP"/>
</dbReference>
<dbReference type="PANTHER" id="PTHR42988:SF2">
    <property type="entry name" value="CYCLIC NUCLEOTIDE PHOSPHODIESTERASE CBUA0032-RELATED"/>
    <property type="match status" value="1"/>
</dbReference>
<evidence type="ECO:0000313" key="7">
    <source>
        <dbReference type="Proteomes" id="UP001500936"/>
    </source>
</evidence>
<proteinExistence type="inferred from homology"/>
<comment type="similarity">
    <text evidence="4">Belongs to the cyclic nucleotide phosphodiesterase class-III family.</text>
</comment>
<reference evidence="7" key="1">
    <citation type="journal article" date="2019" name="Int. J. Syst. Evol. Microbiol.">
        <title>The Global Catalogue of Microorganisms (GCM) 10K type strain sequencing project: providing services to taxonomists for standard genome sequencing and annotation.</title>
        <authorList>
            <consortium name="The Broad Institute Genomics Platform"/>
            <consortium name="The Broad Institute Genome Sequencing Center for Infectious Disease"/>
            <person name="Wu L."/>
            <person name="Ma J."/>
        </authorList>
    </citation>
    <scope>NUCLEOTIDE SEQUENCE [LARGE SCALE GENOMIC DNA]</scope>
    <source>
        <strain evidence="7">JCM 17925</strain>
    </source>
</reference>
<dbReference type="InterPro" id="IPR029052">
    <property type="entry name" value="Metallo-depent_PP-like"/>
</dbReference>
<comment type="caution">
    <text evidence="6">The sequence shown here is derived from an EMBL/GenBank/DDBJ whole genome shotgun (WGS) entry which is preliminary data.</text>
</comment>
<accession>A0ABP8KKP9</accession>
<dbReference type="EMBL" id="BAABHB010000005">
    <property type="protein sequence ID" value="GAA4408390.1"/>
    <property type="molecule type" value="Genomic_DNA"/>
</dbReference>
<protein>
    <recommendedName>
        <fullName evidence="5">Calcineurin-like phosphoesterase domain-containing protein</fullName>
    </recommendedName>
</protein>